<evidence type="ECO:0000313" key="1">
    <source>
        <dbReference type="CGD" id="CAL0000201653"/>
    </source>
</evidence>
<evidence type="ECO:0000313" key="2">
    <source>
        <dbReference type="EMBL" id="AOW26912.1"/>
    </source>
</evidence>
<evidence type="ECO:0000313" key="3">
    <source>
        <dbReference type="Proteomes" id="UP000000559"/>
    </source>
</evidence>
<dbReference type="eggNOG" id="KOG4197">
    <property type="taxonomic scope" value="Eukaryota"/>
</dbReference>
<dbReference type="RefSeq" id="XP_722140.2">
    <property type="nucleotide sequence ID" value="XM_717047.2"/>
</dbReference>
<dbReference type="GO" id="GO:0003729">
    <property type="term" value="F:mRNA binding"/>
    <property type="evidence" value="ECO:0000318"/>
    <property type="project" value="GO_Central"/>
</dbReference>
<dbReference type="GeneID" id="3636120"/>
<dbReference type="VEuPathDB" id="FungiDB:C1_13010W_A"/>
<name>A0A1D8PFL0_CANAL</name>
<dbReference type="GO" id="GO:0006396">
    <property type="term" value="P:RNA processing"/>
    <property type="evidence" value="ECO:0000318"/>
    <property type="project" value="GO_Central"/>
</dbReference>
<organism evidence="2 3">
    <name type="scientific">Candida albicans (strain SC5314 / ATCC MYA-2876)</name>
    <name type="common">Yeast</name>
    <dbReference type="NCBI Taxonomy" id="237561"/>
    <lineage>
        <taxon>Eukaryota</taxon>
        <taxon>Fungi</taxon>
        <taxon>Dikarya</taxon>
        <taxon>Ascomycota</taxon>
        <taxon>Saccharomycotina</taxon>
        <taxon>Pichiomycetes</taxon>
        <taxon>Debaryomycetaceae</taxon>
        <taxon>Candida/Lodderomyces clade</taxon>
        <taxon>Candida</taxon>
    </lineage>
</organism>
<dbReference type="Proteomes" id="UP000000559">
    <property type="component" value="Chromosome 1"/>
</dbReference>
<dbReference type="GO" id="GO:0007005">
    <property type="term" value="P:mitochondrion organization"/>
    <property type="evidence" value="ECO:0000318"/>
    <property type="project" value="GO_Central"/>
</dbReference>
<dbReference type="AlphaFoldDB" id="A0A1D8PFL0"/>
<dbReference type="EMBL" id="CP017623">
    <property type="protein sequence ID" value="AOW26912.1"/>
    <property type="molecule type" value="Genomic_DNA"/>
</dbReference>
<proteinExistence type="predicted"/>
<dbReference type="InParanoid" id="A0A1D8PFL0"/>
<reference evidence="2 3" key="3">
    <citation type="journal article" date="2013" name="Genome Biol.">
        <title>Assembly of a phased diploid Candida albicans genome facilitates allele-specific measurements and provides a simple model for repeat and indel structure.</title>
        <authorList>
            <person name="Muzzey D."/>
            <person name="Schwartz K."/>
            <person name="Weissman J.S."/>
            <person name="Sherlock G."/>
        </authorList>
    </citation>
    <scope>NUCLEOTIDE SEQUENCE [LARGE SCALE GENOMIC DNA]</scope>
    <source>
        <strain evidence="3">SC5314 / ATCC MYA-2876</strain>
    </source>
</reference>
<accession>A0A1D8PFL0</accession>
<protein>
    <recommendedName>
        <fullName evidence="4">Mitochondrial group I intron splicing factor CCM1</fullName>
    </recommendedName>
</protein>
<reference evidence="2 3" key="1">
    <citation type="journal article" date="2004" name="Proc. Natl. Acad. Sci. U.S.A.">
        <title>The diploid genome sequence of Candida albicans.</title>
        <authorList>
            <person name="Jones T."/>
            <person name="Federspiel N.A."/>
            <person name="Chibana H."/>
            <person name="Dungan J."/>
            <person name="Kalman S."/>
            <person name="Magee B.B."/>
            <person name="Newport G."/>
            <person name="Thorstenson Y.R."/>
            <person name="Agabian N."/>
            <person name="Magee P.T."/>
            <person name="Davis R.W."/>
            <person name="Scherer S."/>
        </authorList>
    </citation>
    <scope>NUCLEOTIDE SEQUENCE [LARGE SCALE GENOMIC DNA]</scope>
    <source>
        <strain evidence="3">SC5314 / ATCC MYA-2876</strain>
    </source>
</reference>
<reference evidence="2 3" key="2">
    <citation type="journal article" date="2007" name="Genome Biol.">
        <title>Assembly of the Candida albicans genome into sixteen supercontigs aligned on the eight chromosomes.</title>
        <authorList>
            <person name="van het Hoog M."/>
            <person name="Rast T.J."/>
            <person name="Martchenko M."/>
            <person name="Grindle S."/>
            <person name="Dignard D."/>
            <person name="Hogues H."/>
            <person name="Cuomo C."/>
            <person name="Berriman M."/>
            <person name="Scherer S."/>
            <person name="Magee B.B."/>
            <person name="Whiteway M."/>
            <person name="Chibana H."/>
            <person name="Nantel A."/>
            <person name="Magee P.T."/>
        </authorList>
    </citation>
    <scope>GENOME REANNOTATION</scope>
    <source>
        <strain evidence="3">SC5314 / ATCC MYA-2876</strain>
    </source>
</reference>
<dbReference type="GO" id="GO:0005739">
    <property type="term" value="C:mitochondrion"/>
    <property type="evidence" value="ECO:0000318"/>
    <property type="project" value="GO_Central"/>
</dbReference>
<dbReference type="InterPro" id="IPR051114">
    <property type="entry name" value="Mito_RNA_Proc_CCM1"/>
</dbReference>
<dbReference type="PANTHER" id="PTHR47934:SF6">
    <property type="entry name" value="MITOCHONDRIAL GROUP I INTRON SPLICING FACTOR CCM1-RELATED"/>
    <property type="match status" value="1"/>
</dbReference>
<keyword evidence="3" id="KW-1185">Reference proteome</keyword>
<evidence type="ECO:0008006" key="4">
    <source>
        <dbReference type="Google" id="ProtNLM"/>
    </source>
</evidence>
<gene>
    <name evidence="2" type="ordered locus">CAALFM_C113010WA</name>
    <name evidence="1" type="ordered locus">orf19.12395</name>
</gene>
<sequence>MIRQFARDLHINLRKCHLPSTSTLQSYGFASLYYQGFKSSKYSFTIPYRSYATFDYTRAPSKELVASFFDHQYVKINNWIFKDDQYRQSFLNYLRNQSSFSKDEIKEVVELHGRLVEVLNELQIGFQFLEKMWDAIFNRVVTDESVTALQKAIIEERDPLTNVLIRSARYDLYKKIITPRLNHSQMSINKSDELIEIIQLQSDKNAGITFNSKNIENYLLNENKNLISKQQLITLIICTSLKLNRGLQYTERDYTTQLYLIENFMAWTKMIENNEWFCNPDATQYDEVLKLIGIPPGDYRIEKYLQDILKLVEQEYQTKNSYIFITSIMRTLVDKAPHLTYKYFYFKDAQIRQRSLNRSNVLIQDDLTYTMQACLKFDSQKLFDLYKNNQDLHDGDEGGQESLILELSKVTKDWNALQKNFENMYGRGNLPLTVHYGIAMQALNTLRADEELGRLYDQLQKRGLHLNSTVMDALIRSKIRLLDQTKVVELFEVYAKMSSQGKADPKSVQKLFPLILKIPMRNRETSVVLDYLKQYLQREKETGQIFIDGSTFQKVMQYAVGIPSLKTIEATKALVEEYGKQSTEYYAGLISAYSNLDQFERADNMAYEAHRKSKIPFGEIQIWASQLKNNMRWKLRSPDTITSQYNEIKISFITKMSFCSAFQLFYDQGGISLISDIIQNLHNHGKLKQELAVFRRSKILQLRDERIYTTRLDFWRRKFEWHEILKEFDEMNGKNILITARTYRFVLAAVLNLDAKSGSNFDNSTDMLKQVLRFYGLSSDSTKNDRLSLEDDILYLARMVIDFVDIVGPEQSSSLYLNFVKQIYDKLGKNLDFRLSLILYEGLVKVFNEDKITMTKEFHRLGELVDSYIKDYPFKEVPIFPYRVTRYYGDMSVSWLKSHTPTRADELKILRVLQSGVKLETDQYTSVLKYFLEKLDDDEDYLDQVLKIMEDNLIHGNLDEYRSYLEKQLCYKICLKYLMDNYGDEDAIFTSYQILNNFYDINGPDQVRENLKSTNITNFLRSSSGRLFNIKTNPYGFKSMSHHKFLDYFNPEHIAQKGLFASNDLILLLRIQILKYCQNDKDKLRTYFKKHPKTMKFVMTEKSTILPSKFKGFRSIIDDISPLGNLNWKQNRIARASRVLKSLLLDTKYQMFITADANQSTPMLTKSPKHDFYE</sequence>
<dbReference type="STRING" id="237561.A0A1D8PFL0"/>
<dbReference type="KEGG" id="cal:CAALFM_C113010WA"/>
<dbReference type="PANTHER" id="PTHR47934">
    <property type="entry name" value="PENTATRICOPEPTIDE REPEAT-CONTAINING PROTEIN PET309, MITOCHONDRIAL"/>
    <property type="match status" value="1"/>
</dbReference>
<dbReference type="OrthoDB" id="185373at2759"/>
<dbReference type="CGD" id="CAL0000201653">
    <property type="gene designation" value="orf19.12395"/>
</dbReference>